<reference evidence="1 2" key="1">
    <citation type="submission" date="2016-11" db="EMBL/GenBank/DDBJ databases">
        <authorList>
            <person name="Jaros S."/>
            <person name="Januszkiewicz K."/>
            <person name="Wedrychowicz H."/>
        </authorList>
    </citation>
    <scope>NUCLEOTIDE SEQUENCE [LARGE SCALE GENOMIC DNA]</scope>
    <source>
        <strain evidence="1 2">DSM 22807</strain>
    </source>
</reference>
<proteinExistence type="predicted"/>
<accession>A0A1M6LTM0</accession>
<gene>
    <name evidence="1" type="ORF">SAMN05444337_2522</name>
</gene>
<dbReference type="Proteomes" id="UP000184232">
    <property type="component" value="Unassembled WGS sequence"/>
</dbReference>
<evidence type="ECO:0000313" key="1">
    <source>
        <dbReference type="EMBL" id="SHJ74543.1"/>
    </source>
</evidence>
<dbReference type="EMBL" id="FQZH01000006">
    <property type="protein sequence ID" value="SHJ74543.1"/>
    <property type="molecule type" value="Genomic_DNA"/>
</dbReference>
<evidence type="ECO:0000313" key="2">
    <source>
        <dbReference type="Proteomes" id="UP000184232"/>
    </source>
</evidence>
<dbReference type="STRING" id="683124.SAMN05444337_2522"/>
<protein>
    <submittedName>
        <fullName evidence="1">Uncharacterized protein</fullName>
    </submittedName>
</protein>
<name>A0A1M6LTM0_9FLAO</name>
<sequence>MFNSVELYLLNKLLNKIKYSDRDPYELNEFAFSPITNQIIEKLKIELKLNEQIKKLSSQNPKFKNLTFEFDNYIGKNIKENLIYQSDSSFEVISKFNDNELETFTIDIIGPIDFEKTELEKLKKYIEELAKKNTSS</sequence>
<organism evidence="1 2">
    <name type="scientific">Flavobacterium haoranii</name>
    <dbReference type="NCBI Taxonomy" id="683124"/>
    <lineage>
        <taxon>Bacteria</taxon>
        <taxon>Pseudomonadati</taxon>
        <taxon>Bacteroidota</taxon>
        <taxon>Flavobacteriia</taxon>
        <taxon>Flavobacteriales</taxon>
        <taxon>Flavobacteriaceae</taxon>
        <taxon>Flavobacterium</taxon>
    </lineage>
</organism>
<dbReference type="AlphaFoldDB" id="A0A1M6LTM0"/>
<dbReference type="RefSeq" id="WP_072785659.1">
    <property type="nucleotide sequence ID" value="NZ_CP045292.1"/>
</dbReference>
<keyword evidence="2" id="KW-1185">Reference proteome</keyword>